<dbReference type="Pfam" id="PF01370">
    <property type="entry name" value="Epimerase"/>
    <property type="match status" value="1"/>
</dbReference>
<reference evidence="2 3" key="1">
    <citation type="submission" date="2020-08" db="EMBL/GenBank/DDBJ databases">
        <title>Sequencing the genomes of 1000 actinobacteria strains.</title>
        <authorList>
            <person name="Klenk H.-P."/>
        </authorList>
    </citation>
    <scope>NUCLEOTIDE SEQUENCE [LARGE SCALE GENOMIC DNA]</scope>
    <source>
        <strain evidence="2 3">DSM 45084</strain>
    </source>
</reference>
<accession>A0A7W7SYQ9</accession>
<evidence type="ECO:0000259" key="1">
    <source>
        <dbReference type="Pfam" id="PF01370"/>
    </source>
</evidence>
<dbReference type="InterPro" id="IPR036291">
    <property type="entry name" value="NAD(P)-bd_dom_sf"/>
</dbReference>
<dbReference type="EMBL" id="JACHJS010000001">
    <property type="protein sequence ID" value="MBB4963353.1"/>
    <property type="molecule type" value="Genomic_DNA"/>
</dbReference>
<dbReference type="Proteomes" id="UP000542674">
    <property type="component" value="Unassembled WGS sequence"/>
</dbReference>
<sequence length="317" mass="33803">MDAALAGGHEVTTFRRGLTGDDAPGVEVVRGDRTDVDDLARLAAGGPWDVVVDTSGYVPREVGAVARALSPVVGRYVFVSSVSAYVGWPVEPLTETSELLDCPADAAGDYGHDGDPGPSVYGFTKVGCERAVTDAFGADRVTILRPGVILGPREYVGRLPWWLNRVARGGRVLAPGSPDRPIQPVDVRDVAEFALAAPTGVFNVTAPGTETFGDFLAACVSVACAGEPHWVPDEFLVAQGLRQWTEIPLWRTYAGAWAVDSSRARAAGLRTRPLIETVRDTWAWMGTKRAVEHERAGQLGIDPEKEAAVLDAWQAGS</sequence>
<name>A0A7W7SYQ9_9PSEU</name>
<gene>
    <name evidence="2" type="ORF">F4559_000712</name>
</gene>
<dbReference type="Gene3D" id="3.40.50.720">
    <property type="entry name" value="NAD(P)-binding Rossmann-like Domain"/>
    <property type="match status" value="1"/>
</dbReference>
<protein>
    <submittedName>
        <fullName evidence="2">Nucleoside-diphosphate-sugar epimerase</fullName>
    </submittedName>
</protein>
<dbReference type="InterPro" id="IPR001509">
    <property type="entry name" value="Epimerase_deHydtase"/>
</dbReference>
<keyword evidence="3" id="KW-1185">Reference proteome</keyword>
<feature type="domain" description="NAD-dependent epimerase/dehydratase" evidence="1">
    <location>
        <begin position="5"/>
        <end position="197"/>
    </location>
</feature>
<organism evidence="2 3">
    <name type="scientific">Saccharothrix violaceirubra</name>
    <dbReference type="NCBI Taxonomy" id="413306"/>
    <lineage>
        <taxon>Bacteria</taxon>
        <taxon>Bacillati</taxon>
        <taxon>Actinomycetota</taxon>
        <taxon>Actinomycetes</taxon>
        <taxon>Pseudonocardiales</taxon>
        <taxon>Pseudonocardiaceae</taxon>
        <taxon>Saccharothrix</taxon>
    </lineage>
</organism>
<dbReference type="AlphaFoldDB" id="A0A7W7SYQ9"/>
<proteinExistence type="predicted"/>
<evidence type="ECO:0000313" key="2">
    <source>
        <dbReference type="EMBL" id="MBB4963353.1"/>
    </source>
</evidence>
<dbReference type="SUPFAM" id="SSF51735">
    <property type="entry name" value="NAD(P)-binding Rossmann-fold domains"/>
    <property type="match status" value="1"/>
</dbReference>
<comment type="caution">
    <text evidence="2">The sequence shown here is derived from an EMBL/GenBank/DDBJ whole genome shotgun (WGS) entry which is preliminary data.</text>
</comment>
<evidence type="ECO:0000313" key="3">
    <source>
        <dbReference type="Proteomes" id="UP000542674"/>
    </source>
</evidence>